<feature type="compositionally biased region" description="Basic and acidic residues" evidence="1">
    <location>
        <begin position="2442"/>
        <end position="2451"/>
    </location>
</feature>
<dbReference type="OrthoDB" id="5666689at2"/>
<name>A0A561C589_9BURK</name>
<feature type="compositionally biased region" description="Low complexity" evidence="1">
    <location>
        <begin position="2592"/>
        <end position="2610"/>
    </location>
</feature>
<dbReference type="Pfam" id="PF13018">
    <property type="entry name" value="ESPR"/>
    <property type="match status" value="1"/>
</dbReference>
<feature type="region of interest" description="Disordered" evidence="1">
    <location>
        <begin position="2592"/>
        <end position="2612"/>
    </location>
</feature>
<dbReference type="EMBL" id="VIVL01000004">
    <property type="protein sequence ID" value="TWD86383.1"/>
    <property type="molecule type" value="Genomic_DNA"/>
</dbReference>
<dbReference type="InterPro" id="IPR012334">
    <property type="entry name" value="Pectin_lyas_fold"/>
</dbReference>
<dbReference type="SUPFAM" id="SSF51126">
    <property type="entry name" value="Pectin lyase-like"/>
    <property type="match status" value="1"/>
</dbReference>
<dbReference type="SMART" id="SM00912">
    <property type="entry name" value="Haemagg_act"/>
    <property type="match status" value="1"/>
</dbReference>
<dbReference type="InterPro" id="IPR025157">
    <property type="entry name" value="Hemagglutinin_rpt"/>
</dbReference>
<evidence type="ECO:0000313" key="3">
    <source>
        <dbReference type="EMBL" id="TWD86383.1"/>
    </source>
</evidence>
<feature type="domain" description="Filamentous haemagglutinin FhaB/tRNA nuclease CdiA-like TPS" evidence="2">
    <location>
        <begin position="88"/>
        <end position="208"/>
    </location>
</feature>
<dbReference type="Pfam" id="PF13332">
    <property type="entry name" value="Fil_haemagg_2"/>
    <property type="match status" value="4"/>
</dbReference>
<dbReference type="InterPro" id="IPR010069">
    <property type="entry name" value="CdiA_FHA1_rpt"/>
</dbReference>
<comment type="caution">
    <text evidence="3">The sequence shown here is derived from an EMBL/GenBank/DDBJ whole genome shotgun (WGS) entry which is preliminary data.</text>
</comment>
<protein>
    <submittedName>
        <fullName evidence="3">Filamentous hemagglutinin</fullName>
    </submittedName>
</protein>
<feature type="region of interest" description="Disordered" evidence="1">
    <location>
        <begin position="2432"/>
        <end position="2452"/>
    </location>
</feature>
<dbReference type="InterPro" id="IPR024973">
    <property type="entry name" value="ESPR"/>
</dbReference>
<feature type="compositionally biased region" description="Low complexity" evidence="1">
    <location>
        <begin position="458"/>
        <end position="468"/>
    </location>
</feature>
<sequence>MNRHLHRIVFNAKRGLRMVVQETAKSTGKGSSKATTVAAGAWAGAFAIAPMLIGAALAGVLMAPSALAQIVGAPNVPGNLRPTVLVAPNGVPLINVQTPSAAGVSRNVYNQFNVAPNGAIFNNSRVNAATQLGGIVQGNPYLAGGPARIILNEVNSGNPSQLRGYMEVAGQRAEVIIANPAGISVDGAGFINASRATLTTGTPQLNAFGGLDSFLVRGGTITINGAGLDASKTDYAAILARAVEANAGIWASELKVVTGANTVSADHSQITPTTGTGAAPTFALDVAALGGMYAGKIVLVGTEAGLGVRNAGTVQAAPGTTALAGAGQLVVTSAGRLENIGTIQGTADVNLAATSLANSGRIGSGGNLRIASQGDLANSLDGKGGTLEGARLELASTAGDIDNRGGTLRQTSSTGLTISAPVLSNTAGGVVGLEPVPETPSQPGGGTSPSTGGGTDGGTTNPSAPTTGGTAGTGGTITPAPYVAPSPGTVTAAGVILNDGGRIYAGGPIELQSANINNKGGTLSVASMTVNQPTFNNQGGTLNVSNGFTATVGQFDNSGGRLNAGSLNIATSGDLLNVDGVLTSATDAHLVVGGKADNTRGSISGASALTASVGGATLNSGGTLASNQALTLSSGSLENTNGSIQSAQAGVQLAVTNQLASGSGGSINAATDLGIQAGALSNSGSLRGANDIHVAIGGALVNDGSVTAGRHTTITAGSLQGGSTGVLGAGIQSDGTLGGAGDLDVTSTGALVAHGTNLAAGNAALQGASVDLSAGQTSAANIAVTATQGNVLTSSNATVATQGTLRITANAQSGQTLVNDAGTLNAGQLDLNVSNIANTNGGEIAQTGTGATAIATSGTLNNDGGRIASNGQDLSLNGASITNAGGKIEHAGTGTLAIAGGSYSGTDGQITGNGALAVAMSGAFNQDGAKAAVSAQQITIDAGSLGNRAGGQIVQTGTEATRITVVGALDNSGGTLASNGDTNIAAGSLTNQSGTIRAAETSDLGLTVGGVLDNSNKGAIGAGGSTTFTAGSLNNNAGSVTAVGDLTATIGGAATNVGGMLAANGNATLVAGTMDNTRGTVAAVNGNLSITTTGATTNNGGTLQAGAATNLVNGGLSNVGGKIFGNSLSVDTRGNALDNSAKGTMAATTTVAVNSGALNNDAGLIQSGGVLTIDTAGKALINTNANGYRTTPEDAAGGITSADTLTLTNVGDVDNAAGFIGAKNALVADTQAFTNTGGGMVLGQSTIAIGTHGAKYDNTGGQTLAVGNLGINAGTLTNTAGLIRSTATTTLRAGSVINTNTQGTEQGIEGQNVDIAAQSIVNASGAIRADQNTTLSSSGQIDNSAGLVSAGKVLTIKDPGAAKTLSVLNTGGTLVGGENVVLDAGSVTWDGKLLSLGDMTLAVTQDITFAAGSETVANHNLTISTTGDITNGGRLAAGNDLTLSAKDIDNTATGDIQGKTTTLNASGTVTNRGVIDGQTTRINATTLDNLGTGRIYGDQISIGVSALNNDTETVNGVASAGTIAARDRLDIGAGTVNNRNGALILSAGNLYIGGKLVDGKASDAAGVLNNHAATIEAVQDMAIKANVLNNTNGGVTWTTQTTSDGLQHTEYALPGSSTRYDPSQLVFVSVGGPSVDFEHLMGVLWPSFVSYAAGPVSGQFSGILVPSASYPLSRYGTYYANPPRNSRDLTGTRQINIDQTETYTEPGAWYARTDPIWAAFGVTPPATDTPTDSTQAQAYLDAHRRLDAATEAFIRDVYDNYARSYYAWVYTESTTTPVLQTSSPGRIIAGGKMDIAVGSGTNDMSQILAGGALNVTGGTIANHNVEVSGAQTRNGWQHFQAGTGDATQVTPYNTSVPITVTLAAARQEGNVTVVGSGGSTGTLTPGHTSQGVASASGVNGSGPTGVAGGTGAPVNAPGAGTGGAAGPIVHPIIEVNLAASSETTQVVRTTLPGLTLPTASLFRTHPETSSHYLIETDPRFANRHNWLSSDYLLNNLGQDPNNALKRLGDGYYEQRLIREQVAQLTGYRYLDGYDSDEAQYTALMDAGLTFARQYGLRPGIALSDAQMAQLTSDIVWLVEQTVTLPDGSSQRVLVPQVYVRVKNGDIDGSGALLAGKQVNIKLDGDLVNSGTVAGRETVKITAENIQNLNGRISGDSLDLRARTDLNNIGGTIDAASQLKIEAGRDINVRTTTSTSALALDFAPGAASLRGATIVDRVAGLYVTGSKGVLVASAGRDVNLIGALVANSGKEGTTEIGAGRDLNLGTVTTARQDATVRDAGNYRAEASTREVGTRIETSGDISLHAQRDVNVRAATINSADGALEVAAKRNITIDAGQSTSALNVGRRTEDSGFWGSDRSMEQGTFGSTGVIGSSLGGKTVVLDAGTDIRIRGSNVVSDQGTELWAGNNITIEAATQTRDSQYVREESKSGMFDASSGWTWGHQDTRSTRNRQENTAVGSTVGAIAGNVVITAGNRYSQVGSDVVAPGGDVDIQARDVQIVEARESSRSESTQSFSQGGITLGIKAPLIDLLRSFEGTTEAMGDTKDDRMQALGAASMALSGYSAYQDIAQQAATQSTGGTGVVSMGATLALGSSSSESTRTESSNTSASSRVQAGGNVTITATGGGRDSNILIRGSEIDAGKNVNLSADNNVTLEAAANTREQSSTSRSSNASIGVGFTFGQSNGLTIEVAAGSQNGRDNGTDGAWTNTTVNAGQQVNITSGGDTTVRGAMVSGSRINADVGGNLHIETLQDTSTYHSQNSGGGFNATICAWYCYGDSSVSVYAHNMHGDGNFASATQQSGFLAGNGGFGVNVAGNTNLVGGVISSTNAAVSAGRNSFTTGSLTMTDLVNHDTFQGSGYSVSFSTSTSSSGSGTAGIGSNDVNRSSTTRSGVSGIAGNTGVRTGVDGTNALQRTNRERAMRDIQGEVLITAQFSSQATSAWGQYANERLRDAKTDEERACWGASGSCRASGHLVIGGLAGGLGGAIGAGASTQVASYLDQTVSALGLTGAVHDAVVAGLTMAVGGALGSASGAAGAFNEVTNNYLTSTQWEALAEDIKRCQARNCTTEEQQVIRNSYQDLSNQQNVALANCAKTGNCVTLREDVINGTQAMIDLAADGKLPIGAGTGNDLGQYAGQRLANDPAYRETVRQSIDVLNNCKANPQQCTQQAITAAALIVAPLLGPAGVSLTWEGLAVGGTIGATANVGGQLYANGGSLGQVNPRDVGMAFYTGALTYGAGFMSSMFVNTGGALVGSGMNTIYMNQAPSASGGSILGAALGTTLGYPVGAVAQNGLNGYFNPWYRPMWQDLGYTMQSWLQPSILPGMGGASVGSFLQELANAGVNNPNVPQGTGNPTRGGR</sequence>
<evidence type="ECO:0000259" key="2">
    <source>
        <dbReference type="SMART" id="SM00912"/>
    </source>
</evidence>
<organism evidence="3 4">
    <name type="scientific">Variovorax beijingensis</name>
    <dbReference type="NCBI Taxonomy" id="2496117"/>
    <lineage>
        <taxon>Bacteria</taxon>
        <taxon>Pseudomonadati</taxon>
        <taxon>Pseudomonadota</taxon>
        <taxon>Betaproteobacteria</taxon>
        <taxon>Burkholderiales</taxon>
        <taxon>Comamonadaceae</taxon>
        <taxon>Variovorax</taxon>
    </lineage>
</organism>
<accession>A0A561C589</accession>
<dbReference type="Pfam" id="PF05860">
    <property type="entry name" value="TPS"/>
    <property type="match status" value="1"/>
</dbReference>
<dbReference type="RefSeq" id="WP_145743541.1">
    <property type="nucleotide sequence ID" value="NZ_VIVL01000004.1"/>
</dbReference>
<dbReference type="Gene3D" id="2.160.20.10">
    <property type="entry name" value="Single-stranded right-handed beta-helix, Pectin lyase-like"/>
    <property type="match status" value="1"/>
</dbReference>
<gene>
    <name evidence="3" type="ORF">FB547_104327</name>
</gene>
<dbReference type="InterPro" id="IPR008638">
    <property type="entry name" value="FhaB/CdiA-like_TPS"/>
</dbReference>
<proteinExistence type="predicted"/>
<evidence type="ECO:0000256" key="1">
    <source>
        <dbReference type="SAM" id="MobiDB-lite"/>
    </source>
</evidence>
<feature type="compositionally biased region" description="Gly residues" evidence="1">
    <location>
        <begin position="443"/>
        <end position="457"/>
    </location>
</feature>
<reference evidence="3 4" key="1">
    <citation type="submission" date="2019-06" db="EMBL/GenBank/DDBJ databases">
        <title>Sorghum-associated microbial communities from plants grown in Nebraska, USA.</title>
        <authorList>
            <person name="Schachtman D."/>
        </authorList>
    </citation>
    <scope>NUCLEOTIDE SEQUENCE [LARGE SCALE GENOMIC DNA]</scope>
    <source>
        <strain evidence="3 4">T529</strain>
    </source>
</reference>
<evidence type="ECO:0000313" key="4">
    <source>
        <dbReference type="Proteomes" id="UP000319722"/>
    </source>
</evidence>
<dbReference type="NCBIfam" id="TIGR01901">
    <property type="entry name" value="adhes_NPXG"/>
    <property type="match status" value="1"/>
</dbReference>
<feature type="region of interest" description="Disordered" evidence="1">
    <location>
        <begin position="428"/>
        <end position="482"/>
    </location>
</feature>
<dbReference type="NCBIfam" id="TIGR01731">
    <property type="entry name" value="fil_hemag_20aa"/>
    <property type="match status" value="23"/>
</dbReference>
<feature type="compositionally biased region" description="Polar residues" evidence="1">
    <location>
        <begin position="2879"/>
        <end position="2890"/>
    </location>
</feature>
<dbReference type="InterPro" id="IPR011050">
    <property type="entry name" value="Pectin_lyase_fold/virulence"/>
</dbReference>
<dbReference type="Proteomes" id="UP000319722">
    <property type="component" value="Unassembled WGS sequence"/>
</dbReference>
<dbReference type="GO" id="GO:0003824">
    <property type="term" value="F:catalytic activity"/>
    <property type="evidence" value="ECO:0007669"/>
    <property type="project" value="UniProtKB-ARBA"/>
</dbReference>
<feature type="region of interest" description="Disordered" evidence="1">
    <location>
        <begin position="2868"/>
        <end position="2898"/>
    </location>
</feature>